<dbReference type="GO" id="GO:0043190">
    <property type="term" value="C:ATP-binding cassette (ABC) transporter complex"/>
    <property type="evidence" value="ECO:0007669"/>
    <property type="project" value="InterPro"/>
</dbReference>
<dbReference type="Pfam" id="PF00528">
    <property type="entry name" value="BPD_transp_1"/>
    <property type="match status" value="1"/>
</dbReference>
<dbReference type="Proteomes" id="UP000199392">
    <property type="component" value="Unassembled WGS sequence"/>
</dbReference>
<keyword evidence="8 9" id="KW-0472">Membrane</keyword>
<evidence type="ECO:0000256" key="10">
    <source>
        <dbReference type="SAM" id="SignalP"/>
    </source>
</evidence>
<comment type="subcellular location">
    <subcellularLocation>
        <location evidence="1">Cell inner membrane</location>
        <topology evidence="1">Multi-pass membrane protein</topology>
    </subcellularLocation>
    <subcellularLocation>
        <location evidence="9">Cell membrane</location>
        <topology evidence="9">Multi-pass membrane protein</topology>
    </subcellularLocation>
</comment>
<dbReference type="PANTHER" id="PTHR30614:SF0">
    <property type="entry name" value="L-CYSTINE TRANSPORT SYSTEM PERMEASE PROTEIN TCYL"/>
    <property type="match status" value="1"/>
</dbReference>
<keyword evidence="10" id="KW-0732">Signal</keyword>
<dbReference type="STRING" id="311180.SAMN04488050_10984"/>
<proteinExistence type="inferred from homology"/>
<evidence type="ECO:0000256" key="9">
    <source>
        <dbReference type="RuleBase" id="RU363032"/>
    </source>
</evidence>
<feature type="transmembrane region" description="Helical" evidence="9">
    <location>
        <begin position="223"/>
        <end position="243"/>
    </location>
</feature>
<dbReference type="GO" id="GO:0006865">
    <property type="term" value="P:amino acid transport"/>
    <property type="evidence" value="ECO:0007669"/>
    <property type="project" value="UniProtKB-KW"/>
</dbReference>
<name>A0A1I6UX36_9RHOB</name>
<dbReference type="CDD" id="cd06261">
    <property type="entry name" value="TM_PBP2"/>
    <property type="match status" value="1"/>
</dbReference>
<feature type="transmembrane region" description="Helical" evidence="9">
    <location>
        <begin position="184"/>
        <end position="203"/>
    </location>
</feature>
<organism evidence="12 13">
    <name type="scientific">Alloyangia pacifica</name>
    <dbReference type="NCBI Taxonomy" id="311180"/>
    <lineage>
        <taxon>Bacteria</taxon>
        <taxon>Pseudomonadati</taxon>
        <taxon>Pseudomonadota</taxon>
        <taxon>Alphaproteobacteria</taxon>
        <taxon>Rhodobacterales</taxon>
        <taxon>Roseobacteraceae</taxon>
        <taxon>Alloyangia</taxon>
    </lineage>
</organism>
<dbReference type="InterPro" id="IPR000515">
    <property type="entry name" value="MetI-like"/>
</dbReference>
<dbReference type="AlphaFoldDB" id="A0A1I6UX36"/>
<feature type="chain" id="PRO_5011642384" evidence="10">
    <location>
        <begin position="24"/>
        <end position="257"/>
    </location>
</feature>
<dbReference type="InterPro" id="IPR035906">
    <property type="entry name" value="MetI-like_sf"/>
</dbReference>
<evidence type="ECO:0000313" key="13">
    <source>
        <dbReference type="Proteomes" id="UP000199392"/>
    </source>
</evidence>
<dbReference type="RefSeq" id="WP_092429306.1">
    <property type="nucleotide sequence ID" value="NZ_FNCL01000014.1"/>
</dbReference>
<evidence type="ECO:0000256" key="6">
    <source>
        <dbReference type="ARBA" id="ARBA00022970"/>
    </source>
</evidence>
<dbReference type="Gene3D" id="1.10.3720.10">
    <property type="entry name" value="MetI-like"/>
    <property type="match status" value="1"/>
</dbReference>
<feature type="transmembrane region" description="Helical" evidence="9">
    <location>
        <begin position="47"/>
        <end position="71"/>
    </location>
</feature>
<dbReference type="GO" id="GO:0022857">
    <property type="term" value="F:transmembrane transporter activity"/>
    <property type="evidence" value="ECO:0007669"/>
    <property type="project" value="InterPro"/>
</dbReference>
<evidence type="ECO:0000259" key="11">
    <source>
        <dbReference type="PROSITE" id="PS50928"/>
    </source>
</evidence>
<evidence type="ECO:0000256" key="2">
    <source>
        <dbReference type="ARBA" id="ARBA00010072"/>
    </source>
</evidence>
<evidence type="ECO:0000313" key="12">
    <source>
        <dbReference type="EMBL" id="SFT05988.1"/>
    </source>
</evidence>
<dbReference type="InterPro" id="IPR043429">
    <property type="entry name" value="ArtM/GltK/GlnP/TcyL/YhdX-like"/>
</dbReference>
<accession>A0A1I6UX36</accession>
<dbReference type="PANTHER" id="PTHR30614">
    <property type="entry name" value="MEMBRANE COMPONENT OF AMINO ACID ABC TRANSPORTER"/>
    <property type="match status" value="1"/>
</dbReference>
<keyword evidence="3 9" id="KW-0813">Transport</keyword>
<sequence>MKSFARSGVLGLVCAFIAAPAYAADVSTGPCGFCVLWDWIPFILNGFALNVVISILAMMLALVLGIGLGLMQISESKLASVPARFVTQLLRNAPWIVILFMIMSLIPYRIEVQGWGNFILSDWIKATFAFSLPVMANVSEILRGAVASVPKGQWESAESLAFSRGQSLRWIILPQCVKQMIPHLMNWFALLVLATPLASIIGVREAVGSAQAAMESAGSSPTLLIPFYFFLMMIFFIFIYPVAIWSRRLERNYAINS</sequence>
<reference evidence="13" key="1">
    <citation type="submission" date="2016-10" db="EMBL/GenBank/DDBJ databases">
        <authorList>
            <person name="Varghese N."/>
            <person name="Submissions S."/>
        </authorList>
    </citation>
    <scope>NUCLEOTIDE SEQUENCE [LARGE SCALE GENOMIC DNA]</scope>
    <source>
        <strain evidence="13">DSM 26894</strain>
    </source>
</reference>
<dbReference type="InterPro" id="IPR010065">
    <property type="entry name" value="AA_ABC_transptr_permease_3TM"/>
</dbReference>
<evidence type="ECO:0000256" key="1">
    <source>
        <dbReference type="ARBA" id="ARBA00004429"/>
    </source>
</evidence>
<evidence type="ECO:0000256" key="7">
    <source>
        <dbReference type="ARBA" id="ARBA00022989"/>
    </source>
</evidence>
<keyword evidence="13" id="KW-1185">Reference proteome</keyword>
<feature type="signal peptide" evidence="10">
    <location>
        <begin position="1"/>
        <end position="23"/>
    </location>
</feature>
<gene>
    <name evidence="12" type="ORF">SAMN04488050_10984</name>
</gene>
<keyword evidence="4" id="KW-1003">Cell membrane</keyword>
<protein>
    <submittedName>
        <fullName evidence="12">Amino acid ABC transporter membrane protein 2, PAAT family</fullName>
    </submittedName>
</protein>
<keyword evidence="5 9" id="KW-0812">Transmembrane</keyword>
<dbReference type="NCBIfam" id="TIGR01726">
    <property type="entry name" value="HEQRo_perm_3TM"/>
    <property type="match status" value="1"/>
</dbReference>
<evidence type="ECO:0000256" key="5">
    <source>
        <dbReference type="ARBA" id="ARBA00022692"/>
    </source>
</evidence>
<dbReference type="EMBL" id="FOZW01000009">
    <property type="protein sequence ID" value="SFT05988.1"/>
    <property type="molecule type" value="Genomic_DNA"/>
</dbReference>
<keyword evidence="6" id="KW-0029">Amino-acid transport</keyword>
<keyword evidence="7 9" id="KW-1133">Transmembrane helix</keyword>
<evidence type="ECO:0000256" key="4">
    <source>
        <dbReference type="ARBA" id="ARBA00022475"/>
    </source>
</evidence>
<feature type="domain" description="ABC transmembrane type-1" evidence="11">
    <location>
        <begin position="47"/>
        <end position="240"/>
    </location>
</feature>
<dbReference type="SUPFAM" id="SSF161098">
    <property type="entry name" value="MetI-like"/>
    <property type="match status" value="1"/>
</dbReference>
<dbReference type="OrthoDB" id="9809799at2"/>
<comment type="similarity">
    <text evidence="2">Belongs to the binding-protein-dependent transport system permease family. HisMQ subfamily.</text>
</comment>
<evidence type="ECO:0000256" key="8">
    <source>
        <dbReference type="ARBA" id="ARBA00023136"/>
    </source>
</evidence>
<dbReference type="PROSITE" id="PS50928">
    <property type="entry name" value="ABC_TM1"/>
    <property type="match status" value="1"/>
</dbReference>
<evidence type="ECO:0000256" key="3">
    <source>
        <dbReference type="ARBA" id="ARBA00022448"/>
    </source>
</evidence>